<feature type="compositionally biased region" description="Basic and acidic residues" evidence="5">
    <location>
        <begin position="915"/>
        <end position="940"/>
    </location>
</feature>
<dbReference type="InterPro" id="IPR001650">
    <property type="entry name" value="Helicase_C-like"/>
</dbReference>
<dbReference type="GO" id="GO:0061630">
    <property type="term" value="F:ubiquitin protein ligase activity"/>
    <property type="evidence" value="ECO:0007669"/>
    <property type="project" value="TreeGrafter"/>
</dbReference>
<dbReference type="Gene3D" id="3.30.40.10">
    <property type="entry name" value="Zinc/RING finger domain, C3HC4 (zinc finger)"/>
    <property type="match status" value="1"/>
</dbReference>
<dbReference type="OrthoDB" id="423559at2759"/>
<feature type="region of interest" description="Disordered" evidence="5">
    <location>
        <begin position="975"/>
        <end position="994"/>
    </location>
</feature>
<dbReference type="GO" id="GO:0005524">
    <property type="term" value="F:ATP binding"/>
    <property type="evidence" value="ECO:0007669"/>
    <property type="project" value="InterPro"/>
</dbReference>
<evidence type="ECO:0000313" key="8">
    <source>
        <dbReference type="EMBL" id="EGT57071.1"/>
    </source>
</evidence>
<evidence type="ECO:0000256" key="1">
    <source>
        <dbReference type="ARBA" id="ARBA00022771"/>
    </source>
</evidence>
<feature type="domain" description="Helicase C-terminal" evidence="7">
    <location>
        <begin position="1553"/>
        <end position="1705"/>
    </location>
</feature>
<dbReference type="SUPFAM" id="SSF52540">
    <property type="entry name" value="P-loop containing nucleoside triphosphate hydrolases"/>
    <property type="match status" value="2"/>
</dbReference>
<dbReference type="Pfam" id="PF00176">
    <property type="entry name" value="SNF2-rel_dom"/>
    <property type="match status" value="1"/>
</dbReference>
<dbReference type="InterPro" id="IPR000330">
    <property type="entry name" value="SNF2_N"/>
</dbReference>
<dbReference type="HOGENOM" id="CLU_240009_0_0_1"/>
<sequence>MALPAEEAADTGSSSDSDNEKYNEDLPKSRVIEMFPISRPSLSGSSPVENHILIKSIETELKFHVKPTGSLFLYKNYAQTHCSIYTKTERRLSSPWKGMSSYMTGRLLLLPDPQCADPLILLLTKLNDNPNLLYSTGIFLAYEALPVNRIRVDFYLHQSRVLGSILEYNYQRKYATREQQYIIKLIIMGNVKEVKQEDAENNRDRRKADLDFEAFFEVCDNLKKKAVQTVPEYKLNEQNIKFPLMPYQTDTVRWMLHREADDSVDKNMSWMYECDHLPSGSSCYYYPHSLPADSSCFYYPHLGIFTRKKLDQQEELDFAKSNTLKGGILADEMGLGKTVQVLALISSHRAGETLEIENKQITINDDADEEEANDGLPNYSIADQIRVAEKTFAEMKTARGSRTKLVRFNLDHSVEGETIVCKECGQFCSASVCGWDLKNWEKKKFVCPICVSRSGARKQLKTTLIIVPESLIFQWFTEIGKHCSDGLRVLFYFGVKKHGYLHPDRMNEYDVILTTYDAIRAELDFSDVKELRTDLRRDITSLFLVSSLVHVHFWRVIVDESQLIPQNVTSKLPTMLSNIQGKNWWCVTGTPLIKTIADIFTLFTFLKLKPFGYPAFYSQYLHSEYLDIFKDGNHLTKDLSHVKLLQLLTEIMSRKTKKCVETQMKLPELTEIEKKICFTAVEERQYKDEKDRLRELVELNLKRQKDSAYVADLTCRDRVLHDLRSLQETVLTGQTSSSSLGSAANFTYAPETVIFRLIFDKKTSLANNLREFILNALGRPFSFCSKPISIFLALSGAQLLMGKQAPALAVYKHAFTTYEEFQKSTGLTEFREKESIKHMFDYAAQEEEAEDDDELSRIDTTNEELIRARIMTGILKNVNQVFKKYTKNSADTVDDIEMTTVVKIEEELELLEEGNKKDGKDLPETSKLKRIATDTEKADEYNNGEQNEADGDDLPGPSEPKRRCLRDGDYFADVKTEESNDISENNEVAERMSAEEEERKQKILIRKLVRKAGEPIQMDSTQEAHLMINLYKLELSLKPTEANSIPVERFEKLCNRYQKIEVITGIIDGIENFFTTSRWNDADNLSLLYDKDYKLNPIVKRDHFPNLPFIALYDVTKLVAAKTQSRKEDLSKHNTRRCMGRCEESWTFDPYTGEKCMKPSKISDLTMGQIERVDAKMKPVWEQMENLIEFVSKMVSFNGKDYFEHLKNAQQKLRILNSRESSNSVNSTQKRKHLIHTDPLIILDLLVFNKLLTQDEREQINALVDCEHLLIKGTWSQREGVDKFYNETNSCKLCDFWCKLSLFCFHAGFASFHGWPRTKSSVFEFASYLINNFTPEKSEAQKFIKKYLRPYFERIEDVIKVFQQTASIIVELTDRFDELRTAQTLITDNQLDNFGTSSIELIRSKASDKFVRLRSKAYSFIQKEVKDIRYLINLMEKQLTGVKDDFDECPVCKYDLDSFMVYTCGHRVCPGCFEQIKAMALADAQRRELIRMPNDQVKCPTCRITNNPKQVMLACRGNTAENSIIRGVVLSAKVVLPHFQIQYPKLQLNCAIQLLRDILKEDSSNKVIVFTTFDPTNNSSVWQYLLKILKLAKLPFAATSRSNCGKKVVDFEISTEKKILLCSLSMCGNGLNMTGANHIVFLDPPHLQSVLHQAMGRINRFGQKRAMTVHHLIVEGSLDSVLREIAKKGRGSEESEKTTQLRKGWTVGEIRGMFGIEDPPIPPIPPIIYI</sequence>
<reference evidence="9" key="1">
    <citation type="submission" date="2011-07" db="EMBL/GenBank/DDBJ databases">
        <authorList>
            <consortium name="Caenorhabditis brenneri Sequencing and Analysis Consortium"/>
            <person name="Wilson R.K."/>
        </authorList>
    </citation>
    <scope>NUCLEOTIDE SEQUENCE [LARGE SCALE GENOMIC DNA]</scope>
    <source>
        <strain evidence="9">PB2801</strain>
    </source>
</reference>
<evidence type="ECO:0000256" key="4">
    <source>
        <dbReference type="PROSITE-ProRule" id="PRU00175"/>
    </source>
</evidence>
<dbReference type="OMA" id="YLQPCEM"/>
<accession>G0PHW5</accession>
<dbReference type="STRING" id="135651.G0PHW5"/>
<dbReference type="Gene3D" id="3.40.50.300">
    <property type="entry name" value="P-loop containing nucleotide triphosphate hydrolases"/>
    <property type="match status" value="1"/>
</dbReference>
<dbReference type="SMART" id="SM00490">
    <property type="entry name" value="HELICc"/>
    <property type="match status" value="1"/>
</dbReference>
<dbReference type="PANTHER" id="PTHR45865">
    <property type="entry name" value="E3 UBIQUITIN-PROTEIN LIGASE SHPRH FAMILY MEMBER"/>
    <property type="match status" value="1"/>
</dbReference>
<dbReference type="InterPro" id="IPR014001">
    <property type="entry name" value="Helicase_ATP-bd"/>
</dbReference>
<dbReference type="PROSITE" id="PS50089">
    <property type="entry name" value="ZF_RING_2"/>
    <property type="match status" value="1"/>
</dbReference>
<dbReference type="GO" id="GO:0006974">
    <property type="term" value="P:DNA damage response"/>
    <property type="evidence" value="ECO:0007669"/>
    <property type="project" value="TreeGrafter"/>
</dbReference>
<dbReference type="Pfam" id="PF00271">
    <property type="entry name" value="Helicase_C"/>
    <property type="match status" value="1"/>
</dbReference>
<dbReference type="InParanoid" id="G0PHW5"/>
<evidence type="ECO:0000256" key="3">
    <source>
        <dbReference type="ARBA" id="ARBA00022833"/>
    </source>
</evidence>
<dbReference type="SUPFAM" id="SSF57850">
    <property type="entry name" value="RING/U-box"/>
    <property type="match status" value="1"/>
</dbReference>
<keyword evidence="2" id="KW-0378">Hydrolase</keyword>
<dbReference type="Gene3D" id="3.40.50.10810">
    <property type="entry name" value="Tandem AAA-ATPase domain"/>
    <property type="match status" value="2"/>
</dbReference>
<dbReference type="CDD" id="cd18793">
    <property type="entry name" value="SF2_C_SNF"/>
    <property type="match status" value="1"/>
</dbReference>
<dbReference type="GO" id="GO:0016787">
    <property type="term" value="F:hydrolase activity"/>
    <property type="evidence" value="ECO:0007669"/>
    <property type="project" value="UniProtKB-KW"/>
</dbReference>
<dbReference type="FunCoup" id="G0PHW5">
    <property type="interactions" value="3269"/>
</dbReference>
<dbReference type="EMBL" id="GL380515">
    <property type="protein sequence ID" value="EGT57071.1"/>
    <property type="molecule type" value="Genomic_DNA"/>
</dbReference>
<name>G0PHW5_CAEBE</name>
<feature type="region of interest" description="Disordered" evidence="5">
    <location>
        <begin position="915"/>
        <end position="964"/>
    </location>
</feature>
<dbReference type="SMART" id="SM00487">
    <property type="entry name" value="DEXDc"/>
    <property type="match status" value="1"/>
</dbReference>
<dbReference type="InterPro" id="IPR038718">
    <property type="entry name" value="SNF2-like_sf"/>
</dbReference>
<proteinExistence type="predicted"/>
<dbReference type="GO" id="GO:0000209">
    <property type="term" value="P:protein polyubiquitination"/>
    <property type="evidence" value="ECO:0007669"/>
    <property type="project" value="TreeGrafter"/>
</dbReference>
<dbReference type="InterPro" id="IPR052583">
    <property type="entry name" value="ATP-helicase/E3_Ub-Ligase"/>
</dbReference>
<dbReference type="InterPro" id="IPR013083">
    <property type="entry name" value="Znf_RING/FYVE/PHD"/>
</dbReference>
<organism evidence="9">
    <name type="scientific">Caenorhabditis brenneri</name>
    <name type="common">Nematode worm</name>
    <dbReference type="NCBI Taxonomy" id="135651"/>
    <lineage>
        <taxon>Eukaryota</taxon>
        <taxon>Metazoa</taxon>
        <taxon>Ecdysozoa</taxon>
        <taxon>Nematoda</taxon>
        <taxon>Chromadorea</taxon>
        <taxon>Rhabditida</taxon>
        <taxon>Rhabditina</taxon>
        <taxon>Rhabditomorpha</taxon>
        <taxon>Rhabditoidea</taxon>
        <taxon>Rhabditidae</taxon>
        <taxon>Peloderinae</taxon>
        <taxon>Caenorhabditis</taxon>
    </lineage>
</organism>
<dbReference type="InterPro" id="IPR027417">
    <property type="entry name" value="P-loop_NTPase"/>
</dbReference>
<keyword evidence="3" id="KW-0862">Zinc</keyword>
<evidence type="ECO:0000256" key="2">
    <source>
        <dbReference type="ARBA" id="ARBA00022801"/>
    </source>
</evidence>
<evidence type="ECO:0000259" key="6">
    <source>
        <dbReference type="PROSITE" id="PS50089"/>
    </source>
</evidence>
<dbReference type="GO" id="GO:0008270">
    <property type="term" value="F:zinc ion binding"/>
    <property type="evidence" value="ECO:0007669"/>
    <property type="project" value="UniProtKB-KW"/>
</dbReference>
<feature type="domain" description="RING-type" evidence="6">
    <location>
        <begin position="1449"/>
        <end position="1503"/>
    </location>
</feature>
<evidence type="ECO:0000256" key="5">
    <source>
        <dbReference type="SAM" id="MobiDB-lite"/>
    </source>
</evidence>
<gene>
    <name evidence="8" type="ORF">CAEBREN_26401</name>
</gene>
<feature type="region of interest" description="Disordered" evidence="5">
    <location>
        <begin position="1"/>
        <end position="23"/>
    </location>
</feature>
<dbReference type="PROSITE" id="PS51194">
    <property type="entry name" value="HELICASE_CTER"/>
    <property type="match status" value="1"/>
</dbReference>
<dbReference type="GO" id="GO:0005634">
    <property type="term" value="C:nucleus"/>
    <property type="evidence" value="ECO:0007669"/>
    <property type="project" value="TreeGrafter"/>
</dbReference>
<evidence type="ECO:0000313" key="9">
    <source>
        <dbReference type="Proteomes" id="UP000008068"/>
    </source>
</evidence>
<dbReference type="Proteomes" id="UP000008068">
    <property type="component" value="Unassembled WGS sequence"/>
</dbReference>
<dbReference type="PANTHER" id="PTHR45865:SF1">
    <property type="entry name" value="E3 UBIQUITIN-PROTEIN LIGASE SHPRH"/>
    <property type="match status" value="1"/>
</dbReference>
<keyword evidence="1 4" id="KW-0863">Zinc-finger</keyword>
<keyword evidence="9" id="KW-1185">Reference proteome</keyword>
<protein>
    <submittedName>
        <fullName evidence="8">Uncharacterized protein</fullName>
    </submittedName>
</protein>
<dbReference type="InterPro" id="IPR049730">
    <property type="entry name" value="SNF2/RAD54-like_C"/>
</dbReference>
<dbReference type="InterPro" id="IPR001841">
    <property type="entry name" value="Znf_RING"/>
</dbReference>
<keyword evidence="1 4" id="KW-0479">Metal-binding</keyword>
<dbReference type="eggNOG" id="KOG0298">
    <property type="taxonomic scope" value="Eukaryota"/>
</dbReference>
<dbReference type="SMART" id="SM00184">
    <property type="entry name" value="RING"/>
    <property type="match status" value="1"/>
</dbReference>
<evidence type="ECO:0000259" key="7">
    <source>
        <dbReference type="PROSITE" id="PS51194"/>
    </source>
</evidence>